<dbReference type="Proteomes" id="UP000271162">
    <property type="component" value="Unassembled WGS sequence"/>
</dbReference>
<name>A0A0N4Y010_NIPBR</name>
<dbReference type="AlphaFoldDB" id="A0A0N4Y010"/>
<proteinExistence type="predicted"/>
<accession>A0A0N4Y010</accession>
<dbReference type="WBParaSite" id="NBR_0000882301-mRNA-1">
    <property type="protein sequence ID" value="NBR_0000882301-mRNA-1"/>
    <property type="gene ID" value="NBR_0000882301"/>
</dbReference>
<reference evidence="3" key="1">
    <citation type="submission" date="2017-02" db="UniProtKB">
        <authorList>
            <consortium name="WormBaseParasite"/>
        </authorList>
    </citation>
    <scope>IDENTIFICATION</scope>
</reference>
<organism evidence="3">
    <name type="scientific">Nippostrongylus brasiliensis</name>
    <name type="common">Rat hookworm</name>
    <dbReference type="NCBI Taxonomy" id="27835"/>
    <lineage>
        <taxon>Eukaryota</taxon>
        <taxon>Metazoa</taxon>
        <taxon>Ecdysozoa</taxon>
        <taxon>Nematoda</taxon>
        <taxon>Chromadorea</taxon>
        <taxon>Rhabditida</taxon>
        <taxon>Rhabditina</taxon>
        <taxon>Rhabditomorpha</taxon>
        <taxon>Strongyloidea</taxon>
        <taxon>Heligmosomidae</taxon>
        <taxon>Nippostrongylus</taxon>
    </lineage>
</organism>
<evidence type="ECO:0000313" key="2">
    <source>
        <dbReference type="Proteomes" id="UP000271162"/>
    </source>
</evidence>
<evidence type="ECO:0000313" key="1">
    <source>
        <dbReference type="EMBL" id="VDL72413.1"/>
    </source>
</evidence>
<gene>
    <name evidence="1" type="ORF">NBR_LOCUS8824</name>
</gene>
<protein>
    <submittedName>
        <fullName evidence="3">Ferritin</fullName>
    </submittedName>
</protein>
<dbReference type="EMBL" id="UYSL01020056">
    <property type="protein sequence ID" value="VDL72413.1"/>
    <property type="molecule type" value="Genomic_DNA"/>
</dbReference>
<reference evidence="1 2" key="2">
    <citation type="submission" date="2018-11" db="EMBL/GenBank/DDBJ databases">
        <authorList>
            <consortium name="Pathogen Informatics"/>
        </authorList>
    </citation>
    <scope>NUCLEOTIDE SEQUENCE [LARGE SCALE GENOMIC DNA]</scope>
</reference>
<evidence type="ECO:0000313" key="3">
    <source>
        <dbReference type="WBParaSite" id="NBR_0000882301-mRNA-1"/>
    </source>
</evidence>
<keyword evidence="2" id="KW-1185">Reference proteome</keyword>
<sequence length="172" mass="19394">MATALAHAASNLRPKCAYEDADLCLYVQFAFDENQEALILMHELIPEASRKHAWKTLWKAQENLKKILEGNKEHKFELMEALGSELEAHVAVKAECKDKTKCETVLNLLAKSMGFTIGALKQALPDKKDDIQDRYNLVFGERGSGSGNYAEDMYYAAEDVLYMLENEQSESV</sequence>